<feature type="transmembrane region" description="Helical" evidence="2">
    <location>
        <begin position="217"/>
        <end position="239"/>
    </location>
</feature>
<accession>A0A6H3NQJ4</accession>
<feature type="transmembrane region" description="Helical" evidence="2">
    <location>
        <begin position="49"/>
        <end position="70"/>
    </location>
</feature>
<keyword evidence="4" id="KW-1185">Reference proteome</keyword>
<proteinExistence type="predicted"/>
<reference evidence="3" key="1">
    <citation type="journal article" date="2019" name="PLoS Negl. Trop. Dis.">
        <title>Revisiting the worldwide diversity of Leptospira species in the environment.</title>
        <authorList>
            <person name="Vincent A.T."/>
            <person name="Schiettekatte O."/>
            <person name="Bourhy P."/>
            <person name="Veyrier F.J."/>
            <person name="Picardeau M."/>
        </authorList>
    </citation>
    <scope>NUCLEOTIDE SEQUENCE [LARGE SCALE GENOMIC DNA]</scope>
    <source>
        <strain evidence="3">201601109</strain>
    </source>
</reference>
<keyword evidence="2" id="KW-0472">Membrane</keyword>
<dbReference type="Proteomes" id="UP000297649">
    <property type="component" value="Unassembled WGS sequence"/>
</dbReference>
<evidence type="ECO:0000256" key="2">
    <source>
        <dbReference type="SAM" id="Phobius"/>
    </source>
</evidence>
<dbReference type="AlphaFoldDB" id="A0A6H3NQJ4"/>
<comment type="caution">
    <text evidence="3">The sequence shown here is derived from an EMBL/GenBank/DDBJ whole genome shotgun (WGS) entry which is preliminary data.</text>
</comment>
<dbReference type="EMBL" id="RQHU01000027">
    <property type="protein sequence ID" value="TGN10339.1"/>
    <property type="molecule type" value="Genomic_DNA"/>
</dbReference>
<organism evidence="3 4">
    <name type="scientific">Leptospira bandrabouensis</name>
    <dbReference type="NCBI Taxonomy" id="2484903"/>
    <lineage>
        <taxon>Bacteria</taxon>
        <taxon>Pseudomonadati</taxon>
        <taxon>Spirochaetota</taxon>
        <taxon>Spirochaetia</taxon>
        <taxon>Leptospirales</taxon>
        <taxon>Leptospiraceae</taxon>
        <taxon>Leptospira</taxon>
    </lineage>
</organism>
<evidence type="ECO:0000256" key="1">
    <source>
        <dbReference type="SAM" id="Coils"/>
    </source>
</evidence>
<keyword evidence="2" id="KW-1133">Transmembrane helix</keyword>
<evidence type="ECO:0000313" key="3">
    <source>
        <dbReference type="EMBL" id="TGN10339.1"/>
    </source>
</evidence>
<evidence type="ECO:0000313" key="4">
    <source>
        <dbReference type="Proteomes" id="UP000297649"/>
    </source>
</evidence>
<sequence length="261" mass="30184">MAEPKRKIEEILEFQQRELEKQRLQYKSLLLEQKRLHSKRDTVNNLSKIGVFLNLVFALLVFITFGLNLVDKGVSKTEIQTKLLLPIQNGASISVLKEILESSLQYKSNLFKSKENLYLEAKPPTLETVIKDIITNNFQKKDFDQKYNQKLNKLLIEFKQKDPFDKLGSKQRDLFENVRLKSKDYPTIQSDMVKIADELDISNQLVNEYLNDGKKSFWISAIGLALAIIIGVIQTYLAIDSRKSSARQYGNIITNLLRSKR</sequence>
<feature type="coiled-coil region" evidence="1">
    <location>
        <begin position="5"/>
        <end position="32"/>
    </location>
</feature>
<dbReference type="RefSeq" id="WP_135781545.1">
    <property type="nucleotide sequence ID" value="NZ_RQHU01000027.1"/>
</dbReference>
<keyword evidence="2" id="KW-0812">Transmembrane</keyword>
<keyword evidence="1" id="KW-0175">Coiled coil</keyword>
<protein>
    <submittedName>
        <fullName evidence="3">Uncharacterized protein</fullName>
    </submittedName>
</protein>
<name>A0A6H3NQJ4_9LEPT</name>
<gene>
    <name evidence="3" type="ORF">EHR08_19450</name>
</gene>